<proteinExistence type="predicted"/>
<name>F5J3D1_9BACT</name>
<evidence type="ECO:0008006" key="3">
    <source>
        <dbReference type="Google" id="ProtNLM"/>
    </source>
</evidence>
<dbReference type="OrthoDB" id="1367059at2"/>
<comment type="caution">
    <text evidence="1">The sequence shown here is derived from an EMBL/GenBank/DDBJ whole genome shotgun (WGS) entry which is preliminary data.</text>
</comment>
<gene>
    <name evidence="1" type="ORF">HMPREF9455_03848</name>
</gene>
<sequence length="117" mass="13352">MNEKKILLTKISYFITKKYGSNETIDENSRIEEDLGITGDEAWEFLIEYGKSFNVDVSNFMAADYFKAEGFDFITPILEFLKLKKKIIKKTLTINDLIKGIIAGKLDEDVINTPCSV</sequence>
<keyword evidence="2" id="KW-1185">Reference proteome</keyword>
<protein>
    <recommendedName>
        <fullName evidence="3">Carrier domain-containing protein</fullName>
    </recommendedName>
</protein>
<dbReference type="STRING" id="742766.HMPREF9455_03848"/>
<accession>F5J3D1</accession>
<dbReference type="HOGENOM" id="CLU_152554_2_0_10"/>
<dbReference type="AlphaFoldDB" id="F5J3D1"/>
<evidence type="ECO:0000313" key="1">
    <source>
        <dbReference type="EMBL" id="EGJ99789.1"/>
    </source>
</evidence>
<reference evidence="1 2" key="1">
    <citation type="submission" date="2011-04" db="EMBL/GenBank/DDBJ databases">
        <title>The Genome Sequence of Dysgonomonas gadei ATCC BAA-286.</title>
        <authorList>
            <consortium name="The Broad Institute Genome Sequencing Platform"/>
            <person name="Earl A."/>
            <person name="Ward D."/>
            <person name="Feldgarden M."/>
            <person name="Gevers D."/>
            <person name="Pudlo N."/>
            <person name="Martens E."/>
            <person name="Allen-Vercoe E."/>
            <person name="Young S.K."/>
            <person name="Zeng Q."/>
            <person name="Gargeya S."/>
            <person name="Fitzgerald M."/>
            <person name="Haas B."/>
            <person name="Abouelleil A."/>
            <person name="Alvarado L."/>
            <person name="Arachchi H.M."/>
            <person name="Berlin A."/>
            <person name="Brown A."/>
            <person name="Chapman S.B."/>
            <person name="Chen Z."/>
            <person name="Dunbar C."/>
            <person name="Freedman E."/>
            <person name="Gearin G."/>
            <person name="Gellesch M."/>
            <person name="Goldberg J."/>
            <person name="Griggs A."/>
            <person name="Gujja S."/>
            <person name="Heiman D."/>
            <person name="Howarth C."/>
            <person name="Larson L."/>
            <person name="Lui A."/>
            <person name="MacDonald P.J.P."/>
            <person name="Mehta T."/>
            <person name="Montmayeur A."/>
            <person name="Murphy C."/>
            <person name="Neiman D."/>
            <person name="Pearson M."/>
            <person name="Priest M."/>
            <person name="Roberts A."/>
            <person name="Saif S."/>
            <person name="Shea T."/>
            <person name="Shenoy N."/>
            <person name="Sisk P."/>
            <person name="Stolte C."/>
            <person name="Sykes S."/>
            <person name="Yandava C."/>
            <person name="Wortman J."/>
            <person name="Nusbaum C."/>
            <person name="Birren B."/>
        </authorList>
    </citation>
    <scope>NUCLEOTIDE SEQUENCE [LARGE SCALE GENOMIC DNA]</scope>
    <source>
        <strain evidence="1 2">ATCC BAA-286</strain>
    </source>
</reference>
<dbReference type="Pfam" id="PF07377">
    <property type="entry name" value="DUF1493"/>
    <property type="match status" value="1"/>
</dbReference>
<organism evidence="1 2">
    <name type="scientific">Dysgonomonas gadei ATCC BAA-286</name>
    <dbReference type="NCBI Taxonomy" id="742766"/>
    <lineage>
        <taxon>Bacteria</taxon>
        <taxon>Pseudomonadati</taxon>
        <taxon>Bacteroidota</taxon>
        <taxon>Bacteroidia</taxon>
        <taxon>Bacteroidales</taxon>
        <taxon>Dysgonomonadaceae</taxon>
        <taxon>Dysgonomonas</taxon>
    </lineage>
</organism>
<evidence type="ECO:0000313" key="2">
    <source>
        <dbReference type="Proteomes" id="UP000004913"/>
    </source>
</evidence>
<dbReference type="RefSeq" id="WP_006801382.1">
    <property type="nucleotide sequence ID" value="NZ_GL891992.1"/>
</dbReference>
<dbReference type="EMBL" id="ADLV01000052">
    <property type="protein sequence ID" value="EGJ99789.1"/>
    <property type="molecule type" value="Genomic_DNA"/>
</dbReference>
<dbReference type="Proteomes" id="UP000004913">
    <property type="component" value="Unassembled WGS sequence"/>
</dbReference>
<dbReference type="InterPro" id="IPR010862">
    <property type="entry name" value="DUF1493"/>
</dbReference>
<dbReference type="eggNOG" id="COG0236">
    <property type="taxonomic scope" value="Bacteria"/>
</dbReference>